<dbReference type="Proteomes" id="UP000034410">
    <property type="component" value="Chromosome"/>
</dbReference>
<dbReference type="KEGG" id="seds:AAY24_01530"/>
<keyword evidence="1" id="KW-0812">Transmembrane</keyword>
<name>A0A0F7JRY9_9GAMM</name>
<feature type="transmembrane region" description="Helical" evidence="1">
    <location>
        <begin position="47"/>
        <end position="65"/>
    </location>
</feature>
<gene>
    <name evidence="2" type="ORF">AAY24_01530</name>
</gene>
<feature type="transmembrane region" description="Helical" evidence="1">
    <location>
        <begin position="71"/>
        <end position="94"/>
    </location>
</feature>
<accession>A0A0F7JRY9</accession>
<reference evidence="2 3" key="1">
    <citation type="journal article" date="2015" name="Genome Announc.">
        <title>Complete Genome Sequence of Sedimenticola thiotaurini Strain SIP-G1, a Polyphosphate- and Polyhydroxyalkanoate-Accumulating Sulfur-Oxidizing Gammaproteobacterium Isolated from Salt Marsh Sediments.</title>
        <authorList>
            <person name="Flood B.E."/>
            <person name="Jones D.S."/>
            <person name="Bailey J.V."/>
        </authorList>
    </citation>
    <scope>NUCLEOTIDE SEQUENCE [LARGE SCALE GENOMIC DNA]</scope>
    <source>
        <strain evidence="2 3">SIP-G1</strain>
    </source>
</reference>
<keyword evidence="3" id="KW-1185">Reference proteome</keyword>
<dbReference type="AlphaFoldDB" id="A0A0F7JRY9"/>
<dbReference type="OrthoDB" id="7067358at2"/>
<protein>
    <submittedName>
        <fullName evidence="2">Uncharacterized protein</fullName>
    </submittedName>
</protein>
<dbReference type="EMBL" id="CP011412">
    <property type="protein sequence ID" value="AKH19241.1"/>
    <property type="molecule type" value="Genomic_DNA"/>
</dbReference>
<proteinExistence type="predicted"/>
<keyword evidence="1" id="KW-1133">Transmembrane helix</keyword>
<sequence length="108" mass="12077">MNLNDPFGRVEQKQQRSYESLRRSLQEAGVSTPAQGDAVLKGMLRRAAVVTLLVVLITVVVAFLFPKLMAAVLVLAVIILFWLLVTTLNGYSLVRRYIQDELSKDRSS</sequence>
<keyword evidence="1" id="KW-0472">Membrane</keyword>
<evidence type="ECO:0000313" key="3">
    <source>
        <dbReference type="Proteomes" id="UP000034410"/>
    </source>
</evidence>
<organism evidence="2 3">
    <name type="scientific">Sedimenticola thiotaurini</name>
    <dbReference type="NCBI Taxonomy" id="1543721"/>
    <lineage>
        <taxon>Bacteria</taxon>
        <taxon>Pseudomonadati</taxon>
        <taxon>Pseudomonadota</taxon>
        <taxon>Gammaproteobacteria</taxon>
        <taxon>Chromatiales</taxon>
        <taxon>Sedimenticolaceae</taxon>
        <taxon>Sedimenticola</taxon>
    </lineage>
</organism>
<dbReference type="RefSeq" id="WP_046858180.1">
    <property type="nucleotide sequence ID" value="NZ_CP011412.1"/>
</dbReference>
<evidence type="ECO:0000256" key="1">
    <source>
        <dbReference type="SAM" id="Phobius"/>
    </source>
</evidence>
<evidence type="ECO:0000313" key="2">
    <source>
        <dbReference type="EMBL" id="AKH19241.1"/>
    </source>
</evidence>